<organism evidence="3 4">
    <name type="scientific">Aplysia californica</name>
    <name type="common">California sea hare</name>
    <dbReference type="NCBI Taxonomy" id="6500"/>
    <lineage>
        <taxon>Eukaryota</taxon>
        <taxon>Metazoa</taxon>
        <taxon>Spiralia</taxon>
        <taxon>Lophotrochozoa</taxon>
        <taxon>Mollusca</taxon>
        <taxon>Gastropoda</taxon>
        <taxon>Heterobranchia</taxon>
        <taxon>Euthyneura</taxon>
        <taxon>Tectipleura</taxon>
        <taxon>Aplysiida</taxon>
        <taxon>Aplysioidea</taxon>
        <taxon>Aplysiidae</taxon>
        <taxon>Aplysia</taxon>
    </lineage>
</organism>
<proteinExistence type="predicted"/>
<dbReference type="Gene3D" id="3.10.110.10">
    <property type="entry name" value="Ubiquitin Conjugating Enzyme"/>
    <property type="match status" value="1"/>
</dbReference>
<dbReference type="GeneID" id="101857027"/>
<protein>
    <submittedName>
        <fullName evidence="4 5">Uncharacterized protein LOC101857027</fullName>
    </submittedName>
</protein>
<evidence type="ECO:0000313" key="5">
    <source>
        <dbReference type="RefSeq" id="XP_005099841.1"/>
    </source>
</evidence>
<dbReference type="SUPFAM" id="SSF54495">
    <property type="entry name" value="UBC-like"/>
    <property type="match status" value="1"/>
</dbReference>
<dbReference type="Proteomes" id="UP000694888">
    <property type="component" value="Unplaced"/>
</dbReference>
<dbReference type="SMART" id="SM00212">
    <property type="entry name" value="UBCc"/>
    <property type="match status" value="1"/>
</dbReference>
<feature type="domain" description="UBC core" evidence="2">
    <location>
        <begin position="7"/>
        <end position="166"/>
    </location>
</feature>
<dbReference type="InterPro" id="IPR000608">
    <property type="entry name" value="UBC"/>
</dbReference>
<reference evidence="4 5" key="1">
    <citation type="submission" date="2025-05" db="UniProtKB">
        <authorList>
            <consortium name="RefSeq"/>
        </authorList>
    </citation>
    <scope>IDENTIFICATION</scope>
</reference>
<evidence type="ECO:0000313" key="4">
    <source>
        <dbReference type="RefSeq" id="XP_005099840.1"/>
    </source>
</evidence>
<evidence type="ECO:0000313" key="6">
    <source>
        <dbReference type="RefSeq" id="XP_012938792.1"/>
    </source>
</evidence>
<accession>A0ABM0JRH4</accession>
<dbReference type="PROSITE" id="PS50127">
    <property type="entry name" value="UBC_2"/>
    <property type="match status" value="1"/>
</dbReference>
<dbReference type="InterPro" id="IPR016135">
    <property type="entry name" value="UBQ-conjugating_enzyme/RWD"/>
</dbReference>
<evidence type="ECO:0000256" key="1">
    <source>
        <dbReference type="SAM" id="MobiDB-lite"/>
    </source>
</evidence>
<feature type="compositionally biased region" description="Gly residues" evidence="1">
    <location>
        <begin position="624"/>
        <end position="649"/>
    </location>
</feature>
<evidence type="ECO:0000259" key="2">
    <source>
        <dbReference type="PROSITE" id="PS50127"/>
    </source>
</evidence>
<dbReference type="CDD" id="cd23955">
    <property type="entry name" value="UBCc_invertebrate"/>
    <property type="match status" value="1"/>
</dbReference>
<sequence>MAAKNKKAIQRLMFDQEELRKAPVANVSAAPLDENMFEWHCNIRQDDIIFHLILFFPQNYPYSSPSAEFVPVGFNYSSGATKPGKKGTKICLNIFSDFADIHTEWKGQKGLGWSPGYTVQMVLMNVVAFLAETQDNGSSSHSFKQNLKLSKEFKCEDCGHTYRTPQPSLDDETDSGESKKGKGKGAKGKKEGAATAKAQLAGKAQVAEKAFDAGPEIIDYISKEKFKIKKPSGVDDLFGYGLAVSGTNWRPVLTSPCEFITGSSFFGMKKAVKVVHSVMKEELKLFLPLYIHPIHGAEIKDEFEKTLKEVAVIMPKHDPNTTPITDLVLKTIPNLMSATVVEFSKGTQHTSDNSLNGYFALHRLLLWAADTYPELQDAIETKVQEYVEDERNRTKSKVPYIAEWLMLVAASKKYRWQDVADAYLSESWRRNVIWYVKADAKLGFLDTPQDYRIRRTLEETDIARKHLAFQVRFLDIAMPAKMSRDEVIKRYDNNFGFPTKEMVDELKDAFVKINNEMKTYQDWFKILKLPVLTDKQVFDVLVEAVKFSIVRPGYFWSSAKTGGGWAQVFEKYADMRRESFEKYKKEKEEREKAAKKEDGGAEGDKEEESSEGKGASGKGRRGGGRGAARGGRGTARGGRGASARGGKGAGRGRKRKSSSSDDEDWGGSKKRR</sequence>
<keyword evidence="3" id="KW-1185">Reference proteome</keyword>
<dbReference type="RefSeq" id="XP_005099840.1">
    <property type="nucleotide sequence ID" value="XM_005099783.3"/>
</dbReference>
<dbReference type="RefSeq" id="XP_005099841.1">
    <property type="nucleotide sequence ID" value="XM_005099784.3"/>
</dbReference>
<feature type="region of interest" description="Disordered" evidence="1">
    <location>
        <begin position="585"/>
        <end position="672"/>
    </location>
</feature>
<feature type="compositionally biased region" description="Basic and acidic residues" evidence="1">
    <location>
        <begin position="585"/>
        <end position="603"/>
    </location>
</feature>
<dbReference type="Pfam" id="PF00179">
    <property type="entry name" value="UQ_con"/>
    <property type="match status" value="1"/>
</dbReference>
<evidence type="ECO:0000313" key="3">
    <source>
        <dbReference type="Proteomes" id="UP000694888"/>
    </source>
</evidence>
<feature type="region of interest" description="Disordered" evidence="1">
    <location>
        <begin position="164"/>
        <end position="192"/>
    </location>
</feature>
<name>A0ABM0JRH4_APLCA</name>
<dbReference type="RefSeq" id="XP_012938792.1">
    <property type="nucleotide sequence ID" value="XM_013083338.2"/>
</dbReference>
<gene>
    <name evidence="4 5 6" type="primary">LOC101857027</name>
</gene>
<dbReference type="PANTHER" id="PTHR24067">
    <property type="entry name" value="UBIQUITIN-CONJUGATING ENZYME E2"/>
    <property type="match status" value="1"/>
</dbReference>
<dbReference type="InterPro" id="IPR050113">
    <property type="entry name" value="Ub_conjugating_enzyme"/>
</dbReference>